<dbReference type="SUPFAM" id="SSF52058">
    <property type="entry name" value="L domain-like"/>
    <property type="match status" value="3"/>
</dbReference>
<keyword evidence="3" id="KW-0547">Nucleotide-binding</keyword>
<keyword evidence="5" id="KW-0067">ATP-binding</keyword>
<evidence type="ECO:0000256" key="2">
    <source>
        <dbReference type="ARBA" id="ARBA00022737"/>
    </source>
</evidence>
<dbReference type="Proteomes" id="UP001174677">
    <property type="component" value="Chromosome 14"/>
</dbReference>
<dbReference type="PANTHER" id="PTHR36766">
    <property type="entry name" value="PLANT BROAD-SPECTRUM MILDEW RESISTANCE PROTEIN RPW8"/>
    <property type="match status" value="1"/>
</dbReference>
<dbReference type="Pfam" id="PF23559">
    <property type="entry name" value="WHD_DRP"/>
    <property type="match status" value="1"/>
</dbReference>
<dbReference type="PRINTS" id="PR00364">
    <property type="entry name" value="DISEASERSIST"/>
</dbReference>
<dbReference type="InterPro" id="IPR003591">
    <property type="entry name" value="Leu-rich_rpt_typical-subtyp"/>
</dbReference>
<dbReference type="Pfam" id="PF25019">
    <property type="entry name" value="LRR_R13L1-DRL21"/>
    <property type="match status" value="1"/>
</dbReference>
<feature type="domain" description="Disease resistance N-terminal" evidence="7">
    <location>
        <begin position="7"/>
        <end position="99"/>
    </location>
</feature>
<evidence type="ECO:0000256" key="5">
    <source>
        <dbReference type="ARBA" id="ARBA00022840"/>
    </source>
</evidence>
<dbReference type="InterPro" id="IPR032675">
    <property type="entry name" value="LRR_dom_sf"/>
</dbReference>
<dbReference type="PANTHER" id="PTHR36766:SF31">
    <property type="entry name" value="DISEASE RESISTANCE RPP13-LIKE PROTEIN 1"/>
    <property type="match status" value="1"/>
</dbReference>
<dbReference type="InterPro" id="IPR056789">
    <property type="entry name" value="LRR_R13L1-DRL21"/>
</dbReference>
<keyword evidence="1" id="KW-0433">Leucine-rich repeat</keyword>
<protein>
    <recommendedName>
        <fullName evidence="12">Disease resistance RPP13-like protein 1</fullName>
    </recommendedName>
</protein>
<dbReference type="InterPro" id="IPR027417">
    <property type="entry name" value="P-loop_NTPase"/>
</dbReference>
<dbReference type="InterPro" id="IPR006553">
    <property type="entry name" value="Leu-rich_rpt_Cys-con_subtyp"/>
</dbReference>
<dbReference type="SMART" id="SM00369">
    <property type="entry name" value="LRR_TYP"/>
    <property type="match status" value="5"/>
</dbReference>
<evidence type="ECO:0000259" key="6">
    <source>
        <dbReference type="Pfam" id="PF00931"/>
    </source>
</evidence>
<dbReference type="Gene3D" id="1.10.8.430">
    <property type="entry name" value="Helical domain of apoptotic protease-activating factors"/>
    <property type="match status" value="1"/>
</dbReference>
<dbReference type="InterPro" id="IPR058922">
    <property type="entry name" value="WHD_DRP"/>
</dbReference>
<evidence type="ECO:0000259" key="9">
    <source>
        <dbReference type="Pfam" id="PF25019"/>
    </source>
</evidence>
<evidence type="ECO:0008006" key="12">
    <source>
        <dbReference type="Google" id="ProtNLM"/>
    </source>
</evidence>
<dbReference type="Gene3D" id="3.80.10.10">
    <property type="entry name" value="Ribonuclease Inhibitor"/>
    <property type="match status" value="3"/>
</dbReference>
<dbReference type="Gene3D" id="1.20.5.4130">
    <property type="match status" value="1"/>
</dbReference>
<evidence type="ECO:0000313" key="11">
    <source>
        <dbReference type="Proteomes" id="UP001174677"/>
    </source>
</evidence>
<feature type="domain" description="Disease resistance protein winged helix" evidence="8">
    <location>
        <begin position="428"/>
        <end position="496"/>
    </location>
</feature>
<dbReference type="SMART" id="SM00367">
    <property type="entry name" value="LRR_CC"/>
    <property type="match status" value="3"/>
</dbReference>
<dbReference type="SUPFAM" id="SSF52540">
    <property type="entry name" value="P-loop containing nucleoside triphosphate hydrolases"/>
    <property type="match status" value="1"/>
</dbReference>
<feature type="domain" description="R13L1/DRL21-like LRR repeat region" evidence="9">
    <location>
        <begin position="685"/>
        <end position="809"/>
    </location>
</feature>
<dbReference type="EMBL" id="JARPOI010000014">
    <property type="protein sequence ID" value="KAJ9160133.1"/>
    <property type="molecule type" value="Genomic_DNA"/>
</dbReference>
<evidence type="ECO:0000259" key="7">
    <source>
        <dbReference type="Pfam" id="PF18052"/>
    </source>
</evidence>
<sequence>MALGEAVLSAFLQVLFDRFASYELIEFFRRRGLDEELLKKLRITILAITAVLNDAEEKQITNPSVKDWLVELKDTVYQAEDLLDLISTELLRCTAERNSRSMTKQVWNYITASFFQFDRNIESKLEQVIHKLEYMASLTNVLGLKEVTTGKQSKRLPTTSLVDESCVYGREGDREEIIKLLLSDDAKSKDVGVITIVGMGGVGKTTLAQLAYNDCRVKEQFVLRAWACISQEFDIVKITKTILESITMLNFETEDLNQLQVRLMENLAGKKFIIVLDDFWNENYNEWDVFKLPFRAGMKGSKLIITTRNANAASAIRTVPSYYLQPLSFEDCWLLFAKHAFEDEVHGAHPNLEVIGKAIVKKSNGIPLAAKTLAGLLHGKLSTGEWENVLYSEIWDLPTKSCEILPVLRLSYHYLPVHLKRCFAYCSIFPKGYIFEKEKLVLLWMAEGLLQQPGGNKLMEEVGDEYFRDLVSRSLFQLVNDQKSLFTMHDLINDLAKSVSGKFCFHLEEDHKQHDIFKNARHSSHIQGKYDCFKRFEVFACIKNLRTFIPLNLSSEDAICYISDKVPNELLPTLTYLRVLSLSHYKITSLSESISNLIYLRYLDLSHTAIRRLPESVTNLYNLQTLLLSFCYLTELPENLWKLINLRHLDIRGSRLSKMPLYMGQMKELQRLTNFVVGESGGSRIRELRELSNLRGALSISKLQYVVHANDAQLANFKDKPHLDELMLEWDNNNDHPNNDMDVLEKLQPHRHLKLLSVKCYGGAKFPNWIGNPSHSNLVFLSLSNCKNCKALPTLGQLPLLKDLVFIGMNGIKSVGPEFYGASSSSAITFPSLETLRFEEMMEWEDWVFFIDNESQGFPNLEVLCLLKCPKLASALPTLPSLRKLELEDCDEMLLTGISCLPSLLSLNVISNLTRLPEGFLHQVTTLKELRIAHCSNLSTLSNQVGFECLSMLERFEISCCQRLMALPPGLYKLTSIRMLRIDGCPSLVSFPDMGLPSMLTQLIVEECEALQSLPGVTMHSSSCSTGLTSYSLHPSSSCSGLPTTLKEFRIMNCKKLVLFPEGMLLDNTTLERLNVFGCHSVKSLSLHFPNLEYLDISGCINLESFPEDLQNLTSLKNLTIMNCPLPCSFLRPPPNLISLEINHCDNLMFLPDQMHIMKSLQRLHISNCPQITCFPDSGLPTNLNSLTINNCLMLMPKIEWELHKLFSLRHLEIARCPNLESFPEEWPLPSSLSSLHIFGIPNLTSLPKAIQYLNSLEILEIGGCSKLLHLPEGALPTSLSSLHIRNCPFLKDRCQKDIGADWYKIAHIPCITINYVLIS</sequence>
<reference evidence="10" key="1">
    <citation type="journal article" date="2023" name="Plant Biotechnol. J.">
        <title>Chromosome-level wild Hevea brasiliensis genome provides new tools for genomic-assisted breeding and valuable loci to elevate rubber yield.</title>
        <authorList>
            <person name="Cheng H."/>
            <person name="Song X."/>
            <person name="Hu Y."/>
            <person name="Wu T."/>
            <person name="Yang Q."/>
            <person name="An Z."/>
            <person name="Feng S."/>
            <person name="Deng Z."/>
            <person name="Wu W."/>
            <person name="Zeng X."/>
            <person name="Tu M."/>
            <person name="Wang X."/>
            <person name="Huang H."/>
        </authorList>
    </citation>
    <scope>NUCLEOTIDE SEQUENCE</scope>
    <source>
        <strain evidence="10">MT/VB/25A 57/8</strain>
    </source>
</reference>
<feature type="domain" description="NB-ARC" evidence="6">
    <location>
        <begin position="175"/>
        <end position="344"/>
    </location>
</feature>
<dbReference type="InterPro" id="IPR002182">
    <property type="entry name" value="NB-ARC"/>
</dbReference>
<keyword evidence="4" id="KW-0611">Plant defense</keyword>
<evidence type="ECO:0000256" key="1">
    <source>
        <dbReference type="ARBA" id="ARBA00022614"/>
    </source>
</evidence>
<evidence type="ECO:0000313" key="10">
    <source>
        <dbReference type="EMBL" id="KAJ9160133.1"/>
    </source>
</evidence>
<keyword evidence="11" id="KW-1185">Reference proteome</keyword>
<gene>
    <name evidence="10" type="ORF">P3X46_025564</name>
</gene>
<evidence type="ECO:0000256" key="4">
    <source>
        <dbReference type="ARBA" id="ARBA00022821"/>
    </source>
</evidence>
<dbReference type="InterPro" id="IPR036388">
    <property type="entry name" value="WH-like_DNA-bd_sf"/>
</dbReference>
<dbReference type="Pfam" id="PF18052">
    <property type="entry name" value="Rx_N"/>
    <property type="match status" value="1"/>
</dbReference>
<dbReference type="InterPro" id="IPR042197">
    <property type="entry name" value="Apaf_helical"/>
</dbReference>
<dbReference type="InterPro" id="IPR041118">
    <property type="entry name" value="Rx_N"/>
</dbReference>
<accession>A0ABQ9L715</accession>
<dbReference type="Gene3D" id="3.40.50.300">
    <property type="entry name" value="P-loop containing nucleotide triphosphate hydrolases"/>
    <property type="match status" value="1"/>
</dbReference>
<comment type="caution">
    <text evidence="10">The sequence shown here is derived from an EMBL/GenBank/DDBJ whole genome shotgun (WGS) entry which is preliminary data.</text>
</comment>
<dbReference type="Pfam" id="PF00931">
    <property type="entry name" value="NB-ARC"/>
    <property type="match status" value="1"/>
</dbReference>
<evidence type="ECO:0000259" key="8">
    <source>
        <dbReference type="Pfam" id="PF23559"/>
    </source>
</evidence>
<dbReference type="Gene3D" id="1.10.10.10">
    <property type="entry name" value="Winged helix-like DNA-binding domain superfamily/Winged helix DNA-binding domain"/>
    <property type="match status" value="1"/>
</dbReference>
<keyword evidence="2" id="KW-0677">Repeat</keyword>
<organism evidence="10 11">
    <name type="scientific">Hevea brasiliensis</name>
    <name type="common">Para rubber tree</name>
    <name type="synonym">Siphonia brasiliensis</name>
    <dbReference type="NCBI Taxonomy" id="3981"/>
    <lineage>
        <taxon>Eukaryota</taxon>
        <taxon>Viridiplantae</taxon>
        <taxon>Streptophyta</taxon>
        <taxon>Embryophyta</taxon>
        <taxon>Tracheophyta</taxon>
        <taxon>Spermatophyta</taxon>
        <taxon>Magnoliopsida</taxon>
        <taxon>eudicotyledons</taxon>
        <taxon>Gunneridae</taxon>
        <taxon>Pentapetalae</taxon>
        <taxon>rosids</taxon>
        <taxon>fabids</taxon>
        <taxon>Malpighiales</taxon>
        <taxon>Euphorbiaceae</taxon>
        <taxon>Crotonoideae</taxon>
        <taxon>Micrandreae</taxon>
        <taxon>Hevea</taxon>
    </lineage>
</organism>
<proteinExistence type="predicted"/>
<evidence type="ECO:0000256" key="3">
    <source>
        <dbReference type="ARBA" id="ARBA00022741"/>
    </source>
</evidence>
<name>A0ABQ9L715_HEVBR</name>